<dbReference type="GO" id="GO:0004407">
    <property type="term" value="F:histone deacetylase activity"/>
    <property type="evidence" value="ECO:0007669"/>
    <property type="project" value="TreeGrafter"/>
</dbReference>
<dbReference type="AlphaFoldDB" id="A0A2P9AEP2"/>
<dbReference type="InterPro" id="IPR000286">
    <property type="entry name" value="HDACs"/>
</dbReference>
<dbReference type="EMBL" id="FUIG01000013">
    <property type="protein sequence ID" value="SJM29598.1"/>
    <property type="molecule type" value="Genomic_DNA"/>
</dbReference>
<sequence length="362" mass="39572">MGPAEVLSNLTQLKERALASLGRSRWPQLLNPVERPALVARKHGQSRHVRLYRGMVTRLYTHPIFLEHITPPGHPERPDRLRAIERVLDDEAFAALDRAEAPEGDEATILYAHPQEFVERVRATIPDTGIARVDADTTASPKSWQAAVTAIGAANAAVDDVFRGNVANVFVAARPPGHHAEKTTSMGFCLFNTAAIAARYAQRQHQAERVAIVDWDVHHGNGTQDIFWDDPSVLYCSTHQMPLYPGTGAVSETGAGNIVNAPLAPQTGSEAFRDAFLSRILPALDNFAPDLIIISAGFDAHHRDPLAEINLTEDDFDWATGQLMQRAGRHSDNRLVSLLEGGYDLQGLAFSVAAHVGRLMKG</sequence>
<dbReference type="PANTHER" id="PTHR10625:SF10">
    <property type="entry name" value="HISTONE DEACETYLASE HDAC1"/>
    <property type="match status" value="1"/>
</dbReference>
<dbReference type="SUPFAM" id="SSF52768">
    <property type="entry name" value="Arginase/deacetylase"/>
    <property type="match status" value="1"/>
</dbReference>
<evidence type="ECO:0000313" key="3">
    <source>
        <dbReference type="EMBL" id="SJM29598.1"/>
    </source>
</evidence>
<dbReference type="Proteomes" id="UP000245698">
    <property type="component" value="Unassembled WGS sequence"/>
</dbReference>
<dbReference type="PANTHER" id="PTHR10625">
    <property type="entry name" value="HISTONE DEACETYLASE HDAC1-RELATED"/>
    <property type="match status" value="1"/>
</dbReference>
<evidence type="ECO:0000256" key="1">
    <source>
        <dbReference type="ARBA" id="ARBA00005947"/>
    </source>
</evidence>
<dbReference type="InterPro" id="IPR023696">
    <property type="entry name" value="Ureohydrolase_dom_sf"/>
</dbReference>
<dbReference type="InterPro" id="IPR023801">
    <property type="entry name" value="His_deacetylse_dom"/>
</dbReference>
<organism evidence="3 4">
    <name type="scientific">Mesorhizobium delmotii</name>
    <dbReference type="NCBI Taxonomy" id="1631247"/>
    <lineage>
        <taxon>Bacteria</taxon>
        <taxon>Pseudomonadati</taxon>
        <taxon>Pseudomonadota</taxon>
        <taxon>Alphaproteobacteria</taxon>
        <taxon>Hyphomicrobiales</taxon>
        <taxon>Phyllobacteriaceae</taxon>
        <taxon>Mesorhizobium</taxon>
    </lineage>
</organism>
<gene>
    <name evidence="3" type="ORF">BQ8482_111528</name>
</gene>
<dbReference type="InterPro" id="IPR037138">
    <property type="entry name" value="His_deacetylse_dom_sf"/>
</dbReference>
<dbReference type="PRINTS" id="PR01270">
    <property type="entry name" value="HDASUPER"/>
</dbReference>
<reference evidence="4" key="1">
    <citation type="submission" date="2016-12" db="EMBL/GenBank/DDBJ databases">
        <authorList>
            <person name="Brunel B."/>
        </authorList>
    </citation>
    <scope>NUCLEOTIDE SEQUENCE [LARGE SCALE GENOMIC DNA]</scope>
</reference>
<dbReference type="CDD" id="cd11599">
    <property type="entry name" value="HDAC_classII_2"/>
    <property type="match status" value="1"/>
</dbReference>
<comment type="similarity">
    <text evidence="1">Belongs to the histone deacetylase family.</text>
</comment>
<evidence type="ECO:0000313" key="4">
    <source>
        <dbReference type="Proteomes" id="UP000245698"/>
    </source>
</evidence>
<evidence type="ECO:0000259" key="2">
    <source>
        <dbReference type="Pfam" id="PF00850"/>
    </source>
</evidence>
<protein>
    <recommendedName>
        <fullName evidence="2">Histone deacetylase domain-containing protein</fullName>
    </recommendedName>
</protein>
<proteinExistence type="inferred from homology"/>
<name>A0A2P9AEP2_9HYPH</name>
<accession>A0A2P9AEP2</accession>
<dbReference type="Gene3D" id="3.40.800.20">
    <property type="entry name" value="Histone deacetylase domain"/>
    <property type="match status" value="1"/>
</dbReference>
<keyword evidence="4" id="KW-1185">Reference proteome</keyword>
<dbReference type="GO" id="GO:0040029">
    <property type="term" value="P:epigenetic regulation of gene expression"/>
    <property type="evidence" value="ECO:0007669"/>
    <property type="project" value="TreeGrafter"/>
</dbReference>
<dbReference type="Pfam" id="PF00850">
    <property type="entry name" value="Hist_deacetyl"/>
    <property type="match status" value="1"/>
</dbReference>
<feature type="domain" description="Histone deacetylase" evidence="2">
    <location>
        <begin position="74"/>
        <end position="357"/>
    </location>
</feature>